<evidence type="ECO:0000256" key="1">
    <source>
        <dbReference type="SAM" id="MobiDB-lite"/>
    </source>
</evidence>
<reference evidence="3" key="1">
    <citation type="journal article" date="2019" name="Int. J. Syst. Evol. Microbiol.">
        <title>The Global Catalogue of Microorganisms (GCM) 10K type strain sequencing project: providing services to taxonomists for standard genome sequencing and annotation.</title>
        <authorList>
            <consortium name="The Broad Institute Genomics Platform"/>
            <consortium name="The Broad Institute Genome Sequencing Center for Infectious Disease"/>
            <person name="Wu L."/>
            <person name="Ma J."/>
        </authorList>
    </citation>
    <scope>NUCLEOTIDE SEQUENCE [LARGE SCALE GENOMIC DNA]</scope>
    <source>
        <strain evidence="3">JCM 3175</strain>
    </source>
</reference>
<feature type="compositionally biased region" description="Low complexity" evidence="1">
    <location>
        <begin position="106"/>
        <end position="116"/>
    </location>
</feature>
<protein>
    <submittedName>
        <fullName evidence="2">Uncharacterized protein</fullName>
    </submittedName>
</protein>
<feature type="region of interest" description="Disordered" evidence="1">
    <location>
        <begin position="1"/>
        <end position="25"/>
    </location>
</feature>
<keyword evidence="3" id="KW-1185">Reference proteome</keyword>
<dbReference type="Proteomes" id="UP001500307">
    <property type="component" value="Unassembled WGS sequence"/>
</dbReference>
<dbReference type="EMBL" id="BAABGU010000021">
    <property type="protein sequence ID" value="GAA4573359.1"/>
    <property type="molecule type" value="Genomic_DNA"/>
</dbReference>
<evidence type="ECO:0000313" key="2">
    <source>
        <dbReference type="EMBL" id="GAA4573359.1"/>
    </source>
</evidence>
<proteinExistence type="predicted"/>
<evidence type="ECO:0000313" key="3">
    <source>
        <dbReference type="Proteomes" id="UP001500307"/>
    </source>
</evidence>
<organism evidence="2 3">
    <name type="scientific">Micromonospora coerulea</name>
    <dbReference type="NCBI Taxonomy" id="47856"/>
    <lineage>
        <taxon>Bacteria</taxon>
        <taxon>Bacillati</taxon>
        <taxon>Actinomycetota</taxon>
        <taxon>Actinomycetes</taxon>
        <taxon>Micromonosporales</taxon>
        <taxon>Micromonosporaceae</taxon>
        <taxon>Micromonospora</taxon>
    </lineage>
</organism>
<comment type="caution">
    <text evidence="2">The sequence shown here is derived from an EMBL/GenBank/DDBJ whole genome shotgun (WGS) entry which is preliminary data.</text>
</comment>
<sequence length="130" mass="13310">MAKHRHTSDDAPQETATEDPGATYWSVDEADWPAVRPSLPADMADLLAPPIVVGVARVVATSRMTPPADAGLPTRTPGPLRAGATTVRLAAAPTASHPAGPAGSVPGRRPGAAPTPGRHRTVHAPLDRNG</sequence>
<dbReference type="RefSeq" id="WP_346121381.1">
    <property type="nucleotide sequence ID" value="NZ_BAABGU010000021.1"/>
</dbReference>
<gene>
    <name evidence="2" type="ORF">GCM10023176_38170</name>
</gene>
<accession>A0ABP8SU03</accession>
<feature type="region of interest" description="Disordered" evidence="1">
    <location>
        <begin position="92"/>
        <end position="130"/>
    </location>
</feature>
<name>A0ABP8SU03_9ACTN</name>